<name>A0ABQ7SJA8_PHRPL</name>
<feature type="domain" description="Carboxylesterase type B" evidence="5">
    <location>
        <begin position="9"/>
        <end position="94"/>
    </location>
</feature>
<dbReference type="EMBL" id="JAIPUX010005289">
    <property type="protein sequence ID" value="KAH0617427.1"/>
    <property type="molecule type" value="Genomic_DNA"/>
</dbReference>
<dbReference type="Pfam" id="PF00135">
    <property type="entry name" value="COesterase"/>
    <property type="match status" value="1"/>
</dbReference>
<dbReference type="InterPro" id="IPR002018">
    <property type="entry name" value="CarbesteraseB"/>
</dbReference>
<organism evidence="6 7">
    <name type="scientific">Phrynosoma platyrhinos</name>
    <name type="common">Desert horned lizard</name>
    <dbReference type="NCBI Taxonomy" id="52577"/>
    <lineage>
        <taxon>Eukaryota</taxon>
        <taxon>Metazoa</taxon>
        <taxon>Chordata</taxon>
        <taxon>Craniata</taxon>
        <taxon>Vertebrata</taxon>
        <taxon>Euteleostomi</taxon>
        <taxon>Lepidosauria</taxon>
        <taxon>Squamata</taxon>
        <taxon>Bifurcata</taxon>
        <taxon>Unidentata</taxon>
        <taxon>Episquamata</taxon>
        <taxon>Toxicofera</taxon>
        <taxon>Iguania</taxon>
        <taxon>Phrynosomatidae</taxon>
        <taxon>Phrynosomatinae</taxon>
        <taxon>Phrynosoma</taxon>
    </lineage>
</organism>
<sequence length="101" mass="11375">MKPMIRNKETQGRGSSKTAFYQALQNSLGGEDANTIVQDAATWFYSLEHSSTEYASFSRALENATRDHFIICPTIDMAKHWAGHNRGNVFMYHVPESSFVA</sequence>
<dbReference type="PANTHER" id="PTHR14093:SF19">
    <property type="entry name" value="THYROGLOBULIN"/>
    <property type="match status" value="1"/>
</dbReference>
<evidence type="ECO:0000313" key="6">
    <source>
        <dbReference type="EMBL" id="KAH0617427.1"/>
    </source>
</evidence>
<dbReference type="SUPFAM" id="SSF53474">
    <property type="entry name" value="alpha/beta-Hydrolases"/>
    <property type="match status" value="1"/>
</dbReference>
<accession>A0ABQ7SJA8</accession>
<evidence type="ECO:0000256" key="4">
    <source>
        <dbReference type="ARBA" id="ARBA00023180"/>
    </source>
</evidence>
<evidence type="ECO:0000256" key="3">
    <source>
        <dbReference type="ARBA" id="ARBA00022729"/>
    </source>
</evidence>
<evidence type="ECO:0000256" key="2">
    <source>
        <dbReference type="ARBA" id="ARBA00022525"/>
    </source>
</evidence>
<protein>
    <recommendedName>
        <fullName evidence="5">Carboxylesterase type B domain-containing protein</fullName>
    </recommendedName>
</protein>
<reference evidence="6 7" key="1">
    <citation type="journal article" date="2022" name="Gigascience">
        <title>A chromosome-level genome assembly and annotation of the desert horned lizard, Phrynosoma platyrhinos, provides insight into chromosomal rearrangements among reptiles.</title>
        <authorList>
            <person name="Koochekian N."/>
            <person name="Ascanio A."/>
            <person name="Farleigh K."/>
            <person name="Card D.C."/>
            <person name="Schield D.R."/>
            <person name="Castoe T.A."/>
            <person name="Jezkova T."/>
        </authorList>
    </citation>
    <scope>NUCLEOTIDE SEQUENCE [LARGE SCALE GENOMIC DNA]</scope>
    <source>
        <strain evidence="6">NK-2021</strain>
    </source>
</reference>
<proteinExistence type="predicted"/>
<gene>
    <name evidence="6" type="ORF">JD844_015620</name>
</gene>
<keyword evidence="3" id="KW-0732">Signal</keyword>
<dbReference type="InterPro" id="IPR029058">
    <property type="entry name" value="AB_hydrolase_fold"/>
</dbReference>
<keyword evidence="4" id="KW-0325">Glycoprotein</keyword>
<keyword evidence="2" id="KW-0964">Secreted</keyword>
<dbReference type="Gene3D" id="3.40.50.1820">
    <property type="entry name" value="alpha/beta hydrolase"/>
    <property type="match status" value="1"/>
</dbReference>
<comment type="caution">
    <text evidence="6">The sequence shown here is derived from an EMBL/GenBank/DDBJ whole genome shotgun (WGS) entry which is preliminary data.</text>
</comment>
<evidence type="ECO:0000313" key="7">
    <source>
        <dbReference type="Proteomes" id="UP000826234"/>
    </source>
</evidence>
<evidence type="ECO:0000259" key="5">
    <source>
        <dbReference type="Pfam" id="PF00135"/>
    </source>
</evidence>
<evidence type="ECO:0000256" key="1">
    <source>
        <dbReference type="ARBA" id="ARBA00004613"/>
    </source>
</evidence>
<dbReference type="InterPro" id="IPR052001">
    <property type="entry name" value="MHC-II_Gamma/Thyroglobulin"/>
</dbReference>
<feature type="non-terminal residue" evidence="6">
    <location>
        <position position="101"/>
    </location>
</feature>
<dbReference type="PANTHER" id="PTHR14093">
    <property type="entry name" value="HLA CLASS II GAMMA CHAIN"/>
    <property type="match status" value="1"/>
</dbReference>
<keyword evidence="7" id="KW-1185">Reference proteome</keyword>
<dbReference type="Proteomes" id="UP000826234">
    <property type="component" value="Unassembled WGS sequence"/>
</dbReference>
<comment type="subcellular location">
    <subcellularLocation>
        <location evidence="1">Secreted</location>
    </subcellularLocation>
</comment>